<evidence type="ECO:0000256" key="1">
    <source>
        <dbReference type="SAM" id="Phobius"/>
    </source>
</evidence>
<sequence>MKELSQKGKKAVKISLIVIASMLLLCILGIAIYSLVAFAPLRLNIDLAEEKQTISGFGASSAWIYQDLGKAEHEEQADEALEMLYGDSGLELSIFRYNIGGGSADASLDDVWPYNNPGFDKLRRAESFFVAENYSEPSDFLDESNYDFERDAAVRGMFEKALALGNIEKVVFFSNSPHYLMTHSGVCTGSEEYQNNLKEEFYEEYSWYLLIITNHLYETYLKDLPSVPEVWISPVNEPQWKWGGEGSSQEGCHYDPEVLAAFYEVFYEQLQKFNAEKGTSFKLDAFESGNYLYYLDYDIRDYLDEMSKYDYFAELDEISVHAYGANDSKYDRKRFARFIDKNYPELKIASSEFCEMEWGEFNTIESGMFLAKVILRDLTMIDAVEWSWWLSVAKGGYNDGLVYWNEESGDVYVLKRYYTFAQISKFLDSGDKRVEAKLSDTAGWAGVDAGVFVKPDGSVVAIFINDGKEKSLKLNGLDAFVGSTAQVTFTTQAENLVEDSFTFEGGITLRENSVTTLVLQ</sequence>
<dbReference type="InterPro" id="IPR039743">
    <property type="entry name" value="6GAL/EXGAL"/>
</dbReference>
<accession>A0A9D1SJP0</accession>
<reference evidence="3" key="2">
    <citation type="journal article" date="2021" name="PeerJ">
        <title>Extensive microbial diversity within the chicken gut microbiome revealed by metagenomics and culture.</title>
        <authorList>
            <person name="Gilroy R."/>
            <person name="Ravi A."/>
            <person name="Getino M."/>
            <person name="Pursley I."/>
            <person name="Horton D.L."/>
            <person name="Alikhan N.F."/>
            <person name="Baker D."/>
            <person name="Gharbi K."/>
            <person name="Hall N."/>
            <person name="Watson M."/>
            <person name="Adriaenssens E.M."/>
            <person name="Foster-Nyarko E."/>
            <person name="Jarju S."/>
            <person name="Secka A."/>
            <person name="Antonio M."/>
            <person name="Oren A."/>
            <person name="Chaudhuri R.R."/>
            <person name="La Ragione R."/>
            <person name="Hildebrand F."/>
            <person name="Pallen M.J."/>
        </authorList>
    </citation>
    <scope>NUCLEOTIDE SEQUENCE</scope>
    <source>
        <strain evidence="3">9366</strain>
    </source>
</reference>
<dbReference type="InterPro" id="IPR017853">
    <property type="entry name" value="GH"/>
</dbReference>
<organism evidence="3 4">
    <name type="scientific">Candidatus Caccalectryoclostridium excrementigallinarum</name>
    <dbReference type="NCBI Taxonomy" id="2840710"/>
    <lineage>
        <taxon>Bacteria</taxon>
        <taxon>Bacillati</taxon>
        <taxon>Bacillota</taxon>
        <taxon>Clostridia</taxon>
        <taxon>Christensenellales</taxon>
        <taxon>Christensenellaceae</taxon>
        <taxon>Christensenellaceae incertae sedis</taxon>
        <taxon>Candidatus Caccalectryoclostridium</taxon>
    </lineage>
</organism>
<dbReference type="Proteomes" id="UP000824145">
    <property type="component" value="Unassembled WGS sequence"/>
</dbReference>
<reference evidence="3" key="1">
    <citation type="submission" date="2020-10" db="EMBL/GenBank/DDBJ databases">
        <authorList>
            <person name="Gilroy R."/>
        </authorList>
    </citation>
    <scope>NUCLEOTIDE SEQUENCE</scope>
    <source>
        <strain evidence="3">9366</strain>
    </source>
</reference>
<dbReference type="Gene3D" id="3.20.20.80">
    <property type="entry name" value="Glycosidases"/>
    <property type="match status" value="1"/>
</dbReference>
<dbReference type="PANTHER" id="PTHR42767:SF1">
    <property type="entry name" value="ENDO-BETA-1,6-GALACTANASE-LIKE DOMAIN-CONTAINING PROTEIN"/>
    <property type="match status" value="1"/>
</dbReference>
<feature type="domain" description="Endo-beta-1,6-galactanase-like" evidence="2">
    <location>
        <begin position="42"/>
        <end position="403"/>
    </location>
</feature>
<name>A0A9D1SJP0_9FIRM</name>
<evidence type="ECO:0000313" key="4">
    <source>
        <dbReference type="Proteomes" id="UP000824145"/>
    </source>
</evidence>
<evidence type="ECO:0000259" key="2">
    <source>
        <dbReference type="Pfam" id="PF14587"/>
    </source>
</evidence>
<gene>
    <name evidence="3" type="ORF">IAB07_00020</name>
</gene>
<dbReference type="Pfam" id="PF14587">
    <property type="entry name" value="Glyco_hydr_30_2"/>
    <property type="match status" value="1"/>
</dbReference>
<keyword evidence="1" id="KW-1133">Transmembrane helix</keyword>
<dbReference type="PANTHER" id="PTHR42767">
    <property type="entry name" value="ENDO-BETA-1,6-GALACTANASE"/>
    <property type="match status" value="1"/>
</dbReference>
<keyword evidence="1" id="KW-0472">Membrane</keyword>
<dbReference type="EMBL" id="DVNJ01000001">
    <property type="protein sequence ID" value="HIU62138.1"/>
    <property type="molecule type" value="Genomic_DNA"/>
</dbReference>
<dbReference type="SUPFAM" id="SSF51445">
    <property type="entry name" value="(Trans)glycosidases"/>
    <property type="match status" value="1"/>
</dbReference>
<protein>
    <recommendedName>
        <fullName evidence="2">Endo-beta-1,6-galactanase-like domain-containing protein</fullName>
    </recommendedName>
</protein>
<dbReference type="AlphaFoldDB" id="A0A9D1SJP0"/>
<dbReference type="GO" id="GO:0004553">
    <property type="term" value="F:hydrolase activity, hydrolyzing O-glycosyl compounds"/>
    <property type="evidence" value="ECO:0007669"/>
    <property type="project" value="InterPro"/>
</dbReference>
<dbReference type="InterPro" id="IPR039514">
    <property type="entry name" value="6GAL-like"/>
</dbReference>
<keyword evidence="1" id="KW-0812">Transmembrane</keyword>
<dbReference type="InterPro" id="IPR013780">
    <property type="entry name" value="Glyco_hydro_b"/>
</dbReference>
<dbReference type="Gene3D" id="2.60.40.1180">
    <property type="entry name" value="Golgi alpha-mannosidase II"/>
    <property type="match status" value="1"/>
</dbReference>
<evidence type="ECO:0000313" key="3">
    <source>
        <dbReference type="EMBL" id="HIU62138.1"/>
    </source>
</evidence>
<proteinExistence type="predicted"/>
<comment type="caution">
    <text evidence="3">The sequence shown here is derived from an EMBL/GenBank/DDBJ whole genome shotgun (WGS) entry which is preliminary data.</text>
</comment>
<feature type="transmembrane region" description="Helical" evidence="1">
    <location>
        <begin position="12"/>
        <end position="36"/>
    </location>
</feature>